<feature type="coiled-coil region" evidence="1">
    <location>
        <begin position="201"/>
        <end position="235"/>
    </location>
</feature>
<evidence type="ECO:0000256" key="1">
    <source>
        <dbReference type="SAM" id="Coils"/>
    </source>
</evidence>
<name>A0A7C8MZ44_9PEZI</name>
<evidence type="ECO:0000313" key="2">
    <source>
        <dbReference type="EMBL" id="KAF2971927.1"/>
    </source>
</evidence>
<protein>
    <submittedName>
        <fullName evidence="2">Uncharacterized protein</fullName>
    </submittedName>
</protein>
<comment type="caution">
    <text evidence="2">The sequence shown here is derived from an EMBL/GenBank/DDBJ whole genome shotgun (WGS) entry which is preliminary data.</text>
</comment>
<dbReference type="AlphaFoldDB" id="A0A7C8MZ44"/>
<gene>
    <name evidence="2" type="ORF">GQX73_g1643</name>
</gene>
<sequence>MSFHASTNTQSFEDGLWCALTRLDGFEFPLEPPLTGRELKQFEKATIGKASWRQLTQEDLVARVAAIFTAACNVYESKNDPVSNSSFYFSVAKKASKNKPKDYNIFRQVIGVYVDGLKIAATRSDNHIYVNRRSAPAALSVASWIELTEGKIITITTKNSTKNSTKAQDGTLTQRQSRKRYTEVLEGECGDGGAEARRTHSNNAILERDKAVRELEEAKIQIRSLTQEAESAKLNCNTQAVQLRNVKRETKRKTSEWRRAEAKRDRFLKALRTSQRQREEVIFNIKREYDNRVSEYFASAEAQWRDAVRDLTLAKQERDQYQRALADCADVIKSLNSKLNGEHGGA</sequence>
<evidence type="ECO:0000313" key="3">
    <source>
        <dbReference type="Proteomes" id="UP000481858"/>
    </source>
</evidence>
<accession>A0A7C8MZ44</accession>
<proteinExistence type="predicted"/>
<keyword evidence="3" id="KW-1185">Reference proteome</keyword>
<dbReference type="Proteomes" id="UP000481858">
    <property type="component" value="Unassembled WGS sequence"/>
</dbReference>
<reference evidence="2 3" key="1">
    <citation type="submission" date="2019-12" db="EMBL/GenBank/DDBJ databases">
        <title>Draft genome sequence of the ascomycete Xylaria multiplex DSM 110363.</title>
        <authorList>
            <person name="Buettner E."/>
            <person name="Kellner H."/>
        </authorList>
    </citation>
    <scope>NUCLEOTIDE SEQUENCE [LARGE SCALE GENOMIC DNA]</scope>
    <source>
        <strain evidence="2 3">DSM 110363</strain>
    </source>
</reference>
<dbReference type="OrthoDB" id="4725782at2759"/>
<organism evidence="2 3">
    <name type="scientific">Xylaria multiplex</name>
    <dbReference type="NCBI Taxonomy" id="323545"/>
    <lineage>
        <taxon>Eukaryota</taxon>
        <taxon>Fungi</taxon>
        <taxon>Dikarya</taxon>
        <taxon>Ascomycota</taxon>
        <taxon>Pezizomycotina</taxon>
        <taxon>Sordariomycetes</taxon>
        <taxon>Xylariomycetidae</taxon>
        <taxon>Xylariales</taxon>
        <taxon>Xylariaceae</taxon>
        <taxon>Xylaria</taxon>
    </lineage>
</organism>
<keyword evidence="1" id="KW-0175">Coiled coil</keyword>
<dbReference type="InParanoid" id="A0A7C8MZ44"/>
<dbReference type="EMBL" id="WUBL01000010">
    <property type="protein sequence ID" value="KAF2971927.1"/>
    <property type="molecule type" value="Genomic_DNA"/>
</dbReference>